<dbReference type="SUPFAM" id="SSF48371">
    <property type="entry name" value="ARM repeat"/>
    <property type="match status" value="1"/>
</dbReference>
<dbReference type="AlphaFoldDB" id="A0A1D6NU56"/>
<dbReference type="FunCoup" id="A0A1D6NU56">
    <property type="interactions" value="1774"/>
</dbReference>
<dbReference type="InterPro" id="IPR022031">
    <property type="entry name" value="Rif1_N"/>
</dbReference>
<evidence type="ECO:0000256" key="3">
    <source>
        <dbReference type="ARBA" id="ARBA00022454"/>
    </source>
</evidence>
<dbReference type="PANTHER" id="PTHR22928:SF3">
    <property type="entry name" value="TELOMERE-ASSOCIATED PROTEIN RIF1"/>
    <property type="match status" value="1"/>
</dbReference>
<keyword evidence="6" id="KW-0131">Cell cycle</keyword>
<evidence type="ECO:0000313" key="8">
    <source>
        <dbReference type="EMBL" id="AQL01701.1"/>
    </source>
</evidence>
<comment type="subcellular location">
    <subcellularLocation>
        <location evidence="2">Chromosome</location>
        <location evidence="2">Telomere</location>
    </subcellularLocation>
    <subcellularLocation>
        <location evidence="1">Nucleus</location>
    </subcellularLocation>
</comment>
<organism evidence="8">
    <name type="scientific">Zea mays</name>
    <name type="common">Maize</name>
    <dbReference type="NCBI Taxonomy" id="4577"/>
    <lineage>
        <taxon>Eukaryota</taxon>
        <taxon>Viridiplantae</taxon>
        <taxon>Streptophyta</taxon>
        <taxon>Embryophyta</taxon>
        <taxon>Tracheophyta</taxon>
        <taxon>Spermatophyta</taxon>
        <taxon>Magnoliopsida</taxon>
        <taxon>Liliopsida</taxon>
        <taxon>Poales</taxon>
        <taxon>Poaceae</taxon>
        <taxon>PACMAD clade</taxon>
        <taxon>Panicoideae</taxon>
        <taxon>Andropogonodae</taxon>
        <taxon>Andropogoneae</taxon>
        <taxon>Tripsacinae</taxon>
        <taxon>Zea</taxon>
    </lineage>
</organism>
<evidence type="ECO:0000256" key="5">
    <source>
        <dbReference type="ARBA" id="ARBA00023242"/>
    </source>
</evidence>
<dbReference type="InterPro" id="IPR016024">
    <property type="entry name" value="ARM-type_fold"/>
</dbReference>
<name>A0A1D6NU56_MAIZE</name>
<dbReference type="eggNOG" id="KOG1285">
    <property type="taxonomic scope" value="Eukaryota"/>
</dbReference>
<dbReference type="STRING" id="4577.A0A1D6NU56"/>
<reference evidence="8" key="1">
    <citation type="submission" date="2015-12" db="EMBL/GenBank/DDBJ databases">
        <title>Update maize B73 reference genome by single molecule sequencing technologies.</title>
        <authorList>
            <consortium name="Maize Genome Sequencing Project"/>
            <person name="Ware D."/>
        </authorList>
    </citation>
    <scope>NUCLEOTIDE SEQUENCE</scope>
    <source>
        <tissue evidence="8">Seedling</tissue>
    </source>
</reference>
<dbReference type="PANTHER" id="PTHR22928">
    <property type="entry name" value="TELOMERE-ASSOCIATED PROTEIN RIF1"/>
    <property type="match status" value="1"/>
</dbReference>
<keyword evidence="5" id="KW-0539">Nucleus</keyword>
<dbReference type="KEGG" id="zma:103638009"/>
<protein>
    <submittedName>
        <fullName evidence="8">Telomere-associated protein RIF1</fullName>
    </submittedName>
</protein>
<dbReference type="eggNOG" id="KOG2088">
    <property type="taxonomic scope" value="Eukaryota"/>
</dbReference>
<evidence type="ECO:0000259" key="7">
    <source>
        <dbReference type="Pfam" id="PF12231"/>
    </source>
</evidence>
<dbReference type="Pfam" id="PF12231">
    <property type="entry name" value="Rif1_N"/>
    <property type="match status" value="1"/>
</dbReference>
<dbReference type="GO" id="GO:0005634">
    <property type="term" value="C:nucleus"/>
    <property type="evidence" value="ECO:0007669"/>
    <property type="project" value="UniProtKB-SubCell"/>
</dbReference>
<dbReference type="PaxDb" id="4577-GRMZM2G328612_P01"/>
<gene>
    <name evidence="8" type="ORF">ZEAMMB73_Zm00001d045171</name>
</gene>
<accession>A0A1D6NU56</accession>
<evidence type="ECO:0000256" key="1">
    <source>
        <dbReference type="ARBA" id="ARBA00004123"/>
    </source>
</evidence>
<feature type="domain" description="Telomere-associated protein Rif1 N-terminal" evidence="7">
    <location>
        <begin position="56"/>
        <end position="365"/>
    </location>
</feature>
<dbReference type="InParanoid" id="A0A1D6NU56"/>
<proteinExistence type="predicted"/>
<evidence type="ECO:0000256" key="6">
    <source>
        <dbReference type="ARBA" id="ARBA00023306"/>
    </source>
</evidence>
<evidence type="ECO:0000256" key="4">
    <source>
        <dbReference type="ARBA" id="ARBA00022895"/>
    </source>
</evidence>
<dbReference type="OrthoDB" id="5399929at2759"/>
<dbReference type="GO" id="GO:0000781">
    <property type="term" value="C:chromosome, telomeric region"/>
    <property type="evidence" value="ECO:0007669"/>
    <property type="project" value="UniProtKB-SubCell"/>
</dbReference>
<dbReference type="ExpressionAtlas" id="A0A1D6NU56">
    <property type="expression patterns" value="baseline and differential"/>
</dbReference>
<dbReference type="EMBL" id="CM000785">
    <property type="protein sequence ID" value="AQL01701.1"/>
    <property type="molecule type" value="Genomic_DNA"/>
</dbReference>
<keyword evidence="4" id="KW-0779">Telomere</keyword>
<evidence type="ECO:0000256" key="2">
    <source>
        <dbReference type="ARBA" id="ARBA00004574"/>
    </source>
</evidence>
<keyword evidence="3" id="KW-0158">Chromosome</keyword>
<sequence length="1077" mass="121467">MEPPPMDRQVAEIASEPDRAAAYARLLLLQRGCADDASSAAELAAELPSTLLPLLLRDAAADDEAVAASALKCLGFALYHPVLVSTISAQMTQLVLDTLVHIIMSTRMKSACNLGVWCFSVQQLNPLIIEDRADPMLIAIVHALDNPFGSLSTTFEAAQAIMKLGGQSPKRMRDLSSLWVPPVYRRLLSADKAERDMVERCLIKVSCVILPPQPLLSKAVASDLEQKLLSCMVNMLDDPSKKVQTVKSWGWIVSLLGPDAVNNRPLLNKLIKVPEQMFTDLNPQVQVATMVSWKSLVDAFFPSQATEIVAQQTVISPLKPIEQASAQVKRIRLIMVPICRVLSRSRNIVLSSSCLSTWHYLLHRLGNLINYLPILEAAFGPILKIIFSFGINDQNKPLWSFCLNLFLDFVSSKNRVREDLCAPVNQNLLAQSCKHIKALLDIQHIKWLPWDISCFNFQLNILGIILKPELFQDIIPETMVIVMDSATEIFRFLLKGIQIELREQRAYEQVNECITNACKFAKRLLLDHVGKNSVIKCAALLEFGLRFMKVIAKELDHSLLASENIEVCLDIEHIKENQHAECSPKLSLPRIRSLSYMEMVSPAVYVTALSLSMISQYTGEFSHRDADELVSILDPSSDALENFHTAVSFMYMQIRRPTCNKERLKWLMVWNSFAKKMNSQIISYLETNSGLCYHDVLHQFFCYPILNFLYPKGISILLNAENSSESKFSVLQNLEMESTIEVYRSLSTNSCNSKFFSKVFFDGFYKYLVCTIDENMALFQANLEHLSEEFENASVLSALGEIVIGLLQNDQMLTYANQELKETPEDSSVCRQPELFLNCFKLANRFMKLSSFHFKANPAGQHQVTSRFFSSLSNFAGHLTLKEDVLLFEIIGDQLTEWLSLSIILYSEMQQGQIVVHLENLWLKMVECLKRSQLVSDVPLINQKHRLLQAALNRPHRPISVATASVCRVATHGNTTLHPGCLISEFAELLMHRRKALDSSRKTVITSNPTDLTAERYDGSVNVSVGLGRKRLKIMKYSTKPKELNKNRANMGISPGNTENRACRKPELILEMLQRKT</sequence>